<dbReference type="EMBL" id="MGFD01000027">
    <property type="protein sequence ID" value="OGL98540.1"/>
    <property type="molecule type" value="Genomic_DNA"/>
</dbReference>
<name>A0A1F7W6Z2_9BACT</name>
<reference evidence="1 2" key="1">
    <citation type="journal article" date="2016" name="Nat. Commun.">
        <title>Thousands of microbial genomes shed light on interconnected biogeochemical processes in an aquifer system.</title>
        <authorList>
            <person name="Anantharaman K."/>
            <person name="Brown C.T."/>
            <person name="Hug L.A."/>
            <person name="Sharon I."/>
            <person name="Castelle C.J."/>
            <person name="Probst A.J."/>
            <person name="Thomas B.C."/>
            <person name="Singh A."/>
            <person name="Wilkins M.J."/>
            <person name="Karaoz U."/>
            <person name="Brodie E.L."/>
            <person name="Williams K.H."/>
            <person name="Hubbard S.S."/>
            <person name="Banfield J.F."/>
        </authorList>
    </citation>
    <scope>NUCLEOTIDE SEQUENCE [LARGE SCALE GENOMIC DNA]</scope>
</reference>
<proteinExistence type="predicted"/>
<dbReference type="InterPro" id="IPR054221">
    <property type="entry name" value="DUF6941"/>
</dbReference>
<protein>
    <submittedName>
        <fullName evidence="1">Uncharacterized protein</fullName>
    </submittedName>
</protein>
<dbReference type="Proteomes" id="UP000177331">
    <property type="component" value="Unassembled WGS sequence"/>
</dbReference>
<dbReference type="AlphaFoldDB" id="A0A1F7W6Z2"/>
<evidence type="ECO:0000313" key="1">
    <source>
        <dbReference type="EMBL" id="OGL98540.1"/>
    </source>
</evidence>
<comment type="caution">
    <text evidence="1">The sequence shown here is derived from an EMBL/GenBank/DDBJ whole genome shotgun (WGS) entry which is preliminary data.</text>
</comment>
<organism evidence="1 2">
    <name type="scientific">Candidatus Uhrbacteria bacterium RIFOXYB2_FULL_45_11</name>
    <dbReference type="NCBI Taxonomy" id="1802421"/>
    <lineage>
        <taxon>Bacteria</taxon>
        <taxon>Candidatus Uhriibacteriota</taxon>
    </lineage>
</organism>
<dbReference type="Pfam" id="PF22091">
    <property type="entry name" value="DUF6941"/>
    <property type="match status" value="1"/>
</dbReference>
<sequence length="127" mass="13997">MNDVNFFLFCDAAAVTQENKMVAHGIFENLSAQQFPVVHPALAVVFRIEGPDVLNGAELNFRLKNVMAEKNIVDVKFPLNMQVPNNIFQGVLNVVAIQIDNAGVYQGELLLNGKQIGSSKLLVMQIK</sequence>
<gene>
    <name evidence="1" type="ORF">A2318_00155</name>
</gene>
<evidence type="ECO:0000313" key="2">
    <source>
        <dbReference type="Proteomes" id="UP000177331"/>
    </source>
</evidence>
<accession>A0A1F7W6Z2</accession>